<evidence type="ECO:0000313" key="1">
    <source>
        <dbReference type="EMBL" id="GIY17390.1"/>
    </source>
</evidence>
<keyword evidence="2" id="KW-1185">Reference proteome</keyword>
<organism evidence="1 2">
    <name type="scientific">Caerostris extrusa</name>
    <name type="common">Bark spider</name>
    <name type="synonym">Caerostris bankana</name>
    <dbReference type="NCBI Taxonomy" id="172846"/>
    <lineage>
        <taxon>Eukaryota</taxon>
        <taxon>Metazoa</taxon>
        <taxon>Ecdysozoa</taxon>
        <taxon>Arthropoda</taxon>
        <taxon>Chelicerata</taxon>
        <taxon>Arachnida</taxon>
        <taxon>Araneae</taxon>
        <taxon>Araneomorphae</taxon>
        <taxon>Entelegynae</taxon>
        <taxon>Araneoidea</taxon>
        <taxon>Araneidae</taxon>
        <taxon>Caerostris</taxon>
    </lineage>
</organism>
<sequence>MAIRVAENNYSGIQGQLRSIHFGMELLSVHKASTDFFAERPIVRLTGVCLFYKKEFSFFFFILKEKLSKYSPRISFSRILAVLLNDGWEKIRKKGLRKKKEKKRFRWNSSGIVHSE</sequence>
<gene>
    <name evidence="1" type="ORF">CEXT_238901</name>
</gene>
<accession>A0AAV4RAZ8</accession>
<dbReference type="Proteomes" id="UP001054945">
    <property type="component" value="Unassembled WGS sequence"/>
</dbReference>
<comment type="caution">
    <text evidence="1">The sequence shown here is derived from an EMBL/GenBank/DDBJ whole genome shotgun (WGS) entry which is preliminary data.</text>
</comment>
<evidence type="ECO:0000313" key="2">
    <source>
        <dbReference type="Proteomes" id="UP001054945"/>
    </source>
</evidence>
<protein>
    <submittedName>
        <fullName evidence="1">Uncharacterized protein</fullName>
    </submittedName>
</protein>
<name>A0AAV4RAZ8_CAEEX</name>
<reference evidence="1 2" key="1">
    <citation type="submission" date="2021-06" db="EMBL/GenBank/DDBJ databases">
        <title>Caerostris extrusa draft genome.</title>
        <authorList>
            <person name="Kono N."/>
            <person name="Arakawa K."/>
        </authorList>
    </citation>
    <scope>NUCLEOTIDE SEQUENCE [LARGE SCALE GENOMIC DNA]</scope>
</reference>
<dbReference type="EMBL" id="BPLR01007508">
    <property type="protein sequence ID" value="GIY17390.1"/>
    <property type="molecule type" value="Genomic_DNA"/>
</dbReference>
<dbReference type="AlphaFoldDB" id="A0AAV4RAZ8"/>
<proteinExistence type="predicted"/>